<reference evidence="1 2" key="1">
    <citation type="submission" date="2018-01" db="EMBL/GenBank/DDBJ databases">
        <authorList>
            <person name="Clerissi C."/>
        </authorList>
    </citation>
    <scope>NUCLEOTIDE SEQUENCE [LARGE SCALE GENOMIC DNA]</scope>
    <source>
        <strain evidence="1">Cupriavidus taiwanensis LMG 19430</strain>
    </source>
</reference>
<dbReference type="EMBL" id="OFSN01000015">
    <property type="protein sequence ID" value="SOY65607.1"/>
    <property type="molecule type" value="Genomic_DNA"/>
</dbReference>
<comment type="caution">
    <text evidence="1">The sequence shown here is derived from an EMBL/GenBank/DDBJ whole genome shotgun (WGS) entry which is preliminary data.</text>
</comment>
<gene>
    <name evidence="1" type="ORF">CBM2586_B10202</name>
</gene>
<dbReference type="Gene3D" id="3.30.50.20">
    <property type="entry name" value="prophage-derive protein ybcO"/>
    <property type="match status" value="1"/>
</dbReference>
<dbReference type="AlphaFoldDB" id="A0A975XBW9"/>
<organism evidence="1 2">
    <name type="scientific">Cupriavidus taiwanensis</name>
    <dbReference type="NCBI Taxonomy" id="164546"/>
    <lineage>
        <taxon>Bacteria</taxon>
        <taxon>Pseudomonadati</taxon>
        <taxon>Pseudomonadota</taxon>
        <taxon>Betaproteobacteria</taxon>
        <taxon>Burkholderiales</taxon>
        <taxon>Burkholderiaceae</taxon>
        <taxon>Cupriavidus</taxon>
    </lineage>
</organism>
<evidence type="ECO:0008006" key="3">
    <source>
        <dbReference type="Google" id="ProtNLM"/>
    </source>
</evidence>
<dbReference type="Pfam" id="PF06147">
    <property type="entry name" value="DUF968"/>
    <property type="match status" value="1"/>
</dbReference>
<proteinExistence type="predicted"/>
<protein>
    <recommendedName>
        <fullName evidence="3">DUF1364 domain-containing protein</fullName>
    </recommendedName>
</protein>
<dbReference type="InterPro" id="IPR010373">
    <property type="entry name" value="DUF968"/>
</dbReference>
<accession>A0A975XBW9</accession>
<evidence type="ECO:0000313" key="1">
    <source>
        <dbReference type="EMBL" id="SOY65607.1"/>
    </source>
</evidence>
<dbReference type="Proteomes" id="UP000257016">
    <property type="component" value="Unassembled WGS sequence"/>
</dbReference>
<name>A0A975XBW9_9BURK</name>
<evidence type="ECO:0000313" key="2">
    <source>
        <dbReference type="Proteomes" id="UP000257016"/>
    </source>
</evidence>
<sequence>MTYRSEKLRRAVASLPCVCCGRQGATQAAHANLSCFGKGMGHKASDAAIMALCTACHSELDQGKTMTKAERWDRQMEWIAKTSVALIEAGLLEVA</sequence>